<dbReference type="AlphaFoldDB" id="A0A9W8E921"/>
<gene>
    <name evidence="2" type="ORF">H4R34_003441</name>
</gene>
<reference evidence="2" key="1">
    <citation type="submission" date="2022-07" db="EMBL/GenBank/DDBJ databases">
        <title>Phylogenomic reconstructions and comparative analyses of Kickxellomycotina fungi.</title>
        <authorList>
            <person name="Reynolds N.K."/>
            <person name="Stajich J.E."/>
            <person name="Barry K."/>
            <person name="Grigoriev I.V."/>
            <person name="Crous P."/>
            <person name="Smith M.E."/>
        </authorList>
    </citation>
    <scope>NUCLEOTIDE SEQUENCE</scope>
    <source>
        <strain evidence="2">RSA 567</strain>
    </source>
</reference>
<evidence type="ECO:0000256" key="1">
    <source>
        <dbReference type="SAM" id="SignalP"/>
    </source>
</evidence>
<sequence length="176" mass="19653">MRLVLVAAALVVVATMAAVYPSTTPQQGLDWSQSPRGSLGSTASLDQKARVAYNLRAEQFKQKVLTSVWACHRSTTLKALLLRIKEYEGEYSRANRIGFVLYHREDNTFGITPFGDGAELLQKAESPNVASVDRFISKLYRANDVDGIAFIRYLLDKVPTWFSEAKPCPGKYLSFK</sequence>
<proteinExistence type="predicted"/>
<dbReference type="Proteomes" id="UP001151582">
    <property type="component" value="Unassembled WGS sequence"/>
</dbReference>
<feature type="chain" id="PRO_5040852740" evidence="1">
    <location>
        <begin position="18"/>
        <end position="176"/>
    </location>
</feature>
<feature type="signal peptide" evidence="1">
    <location>
        <begin position="1"/>
        <end position="17"/>
    </location>
</feature>
<comment type="caution">
    <text evidence="2">The sequence shown here is derived from an EMBL/GenBank/DDBJ whole genome shotgun (WGS) entry which is preliminary data.</text>
</comment>
<organism evidence="2 3">
    <name type="scientific">Dimargaris verticillata</name>
    <dbReference type="NCBI Taxonomy" id="2761393"/>
    <lineage>
        <taxon>Eukaryota</taxon>
        <taxon>Fungi</taxon>
        <taxon>Fungi incertae sedis</taxon>
        <taxon>Zoopagomycota</taxon>
        <taxon>Kickxellomycotina</taxon>
        <taxon>Dimargaritomycetes</taxon>
        <taxon>Dimargaritales</taxon>
        <taxon>Dimargaritaceae</taxon>
        <taxon>Dimargaris</taxon>
    </lineage>
</organism>
<keyword evidence="1" id="KW-0732">Signal</keyword>
<protein>
    <submittedName>
        <fullName evidence="2">Uncharacterized protein</fullName>
    </submittedName>
</protein>
<evidence type="ECO:0000313" key="2">
    <source>
        <dbReference type="EMBL" id="KAJ1977808.1"/>
    </source>
</evidence>
<evidence type="ECO:0000313" key="3">
    <source>
        <dbReference type="Proteomes" id="UP001151582"/>
    </source>
</evidence>
<name>A0A9W8E921_9FUNG</name>
<dbReference type="EMBL" id="JANBQB010000319">
    <property type="protein sequence ID" value="KAJ1977808.1"/>
    <property type="molecule type" value="Genomic_DNA"/>
</dbReference>
<accession>A0A9W8E921</accession>
<keyword evidence="3" id="KW-1185">Reference proteome</keyword>